<dbReference type="Proteomes" id="UP000594262">
    <property type="component" value="Unplaced"/>
</dbReference>
<evidence type="ECO:0000256" key="8">
    <source>
        <dbReference type="ARBA" id="ARBA00023289"/>
    </source>
</evidence>
<dbReference type="PROSITE" id="PS51419">
    <property type="entry name" value="RAB"/>
    <property type="match status" value="1"/>
</dbReference>
<dbReference type="GO" id="GO:0005886">
    <property type="term" value="C:plasma membrane"/>
    <property type="evidence" value="ECO:0007669"/>
    <property type="project" value="UniProtKB-SubCell"/>
</dbReference>
<dbReference type="SUPFAM" id="SSF52540">
    <property type="entry name" value="P-loop containing nucleoside triphosphate hydrolases"/>
    <property type="match status" value="1"/>
</dbReference>
<evidence type="ECO:0000256" key="1">
    <source>
        <dbReference type="ARBA" id="ARBA00004193"/>
    </source>
</evidence>
<dbReference type="NCBIfam" id="TIGR00231">
    <property type="entry name" value="small_GTP"/>
    <property type="match status" value="1"/>
</dbReference>
<evidence type="ECO:0000256" key="2">
    <source>
        <dbReference type="ARBA" id="ARBA00022475"/>
    </source>
</evidence>
<dbReference type="PROSITE" id="PS51421">
    <property type="entry name" value="RAS"/>
    <property type="match status" value="1"/>
</dbReference>
<dbReference type="PRINTS" id="PR00449">
    <property type="entry name" value="RASTRNSFRMNG"/>
</dbReference>
<keyword evidence="5" id="KW-0342">GTP-binding</keyword>
<dbReference type="InterPro" id="IPR052236">
    <property type="entry name" value="Small_GTPase_RasD"/>
</dbReference>
<name>A0A7M5XCI8_9CNID</name>
<evidence type="ECO:0000313" key="11">
    <source>
        <dbReference type="EnsemblMetazoa" id="CLYHEMP020963.1"/>
    </source>
</evidence>
<dbReference type="PANTHER" id="PTHR46149">
    <property type="entry name" value="MIP08469P"/>
    <property type="match status" value="1"/>
</dbReference>
<accession>A0A7M5XCI8</accession>
<keyword evidence="12" id="KW-1185">Reference proteome</keyword>
<evidence type="ECO:0000256" key="9">
    <source>
        <dbReference type="ARBA" id="ARBA00038061"/>
    </source>
</evidence>
<evidence type="ECO:0000313" key="12">
    <source>
        <dbReference type="Proteomes" id="UP000594262"/>
    </source>
</evidence>
<comment type="similarity">
    <text evidence="9">Belongs to the small GTPase superfamily. RasD family.</text>
</comment>
<dbReference type="SMART" id="SM00175">
    <property type="entry name" value="RAB"/>
    <property type="match status" value="1"/>
</dbReference>
<dbReference type="GeneID" id="136798682"/>
<proteinExistence type="inferred from homology"/>
<dbReference type="Pfam" id="PF00071">
    <property type="entry name" value="Ras"/>
    <property type="match status" value="1"/>
</dbReference>
<keyword evidence="2" id="KW-1003">Cell membrane</keyword>
<evidence type="ECO:0000256" key="7">
    <source>
        <dbReference type="ARBA" id="ARBA00023288"/>
    </source>
</evidence>
<feature type="region of interest" description="Disordered" evidence="10">
    <location>
        <begin position="249"/>
        <end position="268"/>
    </location>
</feature>
<sequence length="268" mass="30810">MSQSIPYRNSISYESERKEREKEVMRQIKEKIIASRQGSITKARVAVFGCGRVGKTSIIKRYLYEEFDHNYYETIEDIHKKVVFCNNQSIELTVLDTAGNYQFPAMRELAIKQSNGFILVYAIDNVPSFEEAIRLRDIIVSVKNNEDTPILLVGNKTDAGFRRVQRVEASAAMKDWGSKAQHIETSAKNNENIDLLFNSLIAMIDEQNNEQLELSTFKDATRYRFSSMRQSVRNSTRRASAKTLSFVRREKSQTQPMVNGRKTLQSIS</sequence>
<dbReference type="SMART" id="SM00174">
    <property type="entry name" value="RHO"/>
    <property type="match status" value="1"/>
</dbReference>
<dbReference type="EnsemblMetazoa" id="CLYHEMT020963.1">
    <property type="protein sequence ID" value="CLYHEMP020963.1"/>
    <property type="gene ID" value="CLYHEMG020963"/>
</dbReference>
<dbReference type="FunFam" id="3.40.50.300:FF:000475">
    <property type="entry name" value="GTP-binding protein Rhes"/>
    <property type="match status" value="1"/>
</dbReference>
<evidence type="ECO:0000256" key="4">
    <source>
        <dbReference type="ARBA" id="ARBA00022741"/>
    </source>
</evidence>
<dbReference type="Gene3D" id="3.40.50.300">
    <property type="entry name" value="P-loop containing nucleotide triphosphate hydrolases"/>
    <property type="match status" value="1"/>
</dbReference>
<organism evidence="11 12">
    <name type="scientific">Clytia hemisphaerica</name>
    <dbReference type="NCBI Taxonomy" id="252671"/>
    <lineage>
        <taxon>Eukaryota</taxon>
        <taxon>Metazoa</taxon>
        <taxon>Cnidaria</taxon>
        <taxon>Hydrozoa</taxon>
        <taxon>Hydroidolina</taxon>
        <taxon>Leptothecata</taxon>
        <taxon>Obeliida</taxon>
        <taxon>Clytiidae</taxon>
        <taxon>Clytia</taxon>
    </lineage>
</organism>
<keyword evidence="7" id="KW-0449">Lipoprotein</keyword>
<keyword evidence="6" id="KW-0472">Membrane</keyword>
<evidence type="ECO:0000256" key="3">
    <source>
        <dbReference type="ARBA" id="ARBA00022481"/>
    </source>
</evidence>
<feature type="compositionally biased region" description="Polar residues" evidence="10">
    <location>
        <begin position="253"/>
        <end position="268"/>
    </location>
</feature>
<dbReference type="SMART" id="SM00173">
    <property type="entry name" value="RAS"/>
    <property type="match status" value="1"/>
</dbReference>
<dbReference type="GO" id="GO:0003924">
    <property type="term" value="F:GTPase activity"/>
    <property type="evidence" value="ECO:0007669"/>
    <property type="project" value="InterPro"/>
</dbReference>
<comment type="subcellular location">
    <subcellularLocation>
        <location evidence="1">Cell membrane</location>
        <topology evidence="1">Lipid-anchor</topology>
    </subcellularLocation>
</comment>
<dbReference type="InterPro" id="IPR005225">
    <property type="entry name" value="Small_GTP-bd"/>
</dbReference>
<protein>
    <submittedName>
        <fullName evidence="11">Uncharacterized protein</fullName>
    </submittedName>
</protein>
<dbReference type="InterPro" id="IPR001806">
    <property type="entry name" value="Small_GTPase"/>
</dbReference>
<dbReference type="SMART" id="SM00176">
    <property type="entry name" value="RAN"/>
    <property type="match status" value="1"/>
</dbReference>
<dbReference type="GO" id="GO:0005525">
    <property type="term" value="F:GTP binding"/>
    <property type="evidence" value="ECO:0007669"/>
    <property type="project" value="UniProtKB-KW"/>
</dbReference>
<dbReference type="OrthoDB" id="265044at2759"/>
<keyword evidence="4" id="KW-0547">Nucleotide-binding</keyword>
<evidence type="ECO:0000256" key="5">
    <source>
        <dbReference type="ARBA" id="ARBA00023134"/>
    </source>
</evidence>
<keyword evidence="3" id="KW-0488">Methylation</keyword>
<dbReference type="AlphaFoldDB" id="A0A7M5XCI8"/>
<dbReference type="InterPro" id="IPR027417">
    <property type="entry name" value="P-loop_NTPase"/>
</dbReference>
<dbReference type="RefSeq" id="XP_066911434.1">
    <property type="nucleotide sequence ID" value="XM_067055333.1"/>
</dbReference>
<evidence type="ECO:0000256" key="6">
    <source>
        <dbReference type="ARBA" id="ARBA00023136"/>
    </source>
</evidence>
<reference evidence="11" key="1">
    <citation type="submission" date="2021-01" db="UniProtKB">
        <authorList>
            <consortium name="EnsemblMetazoa"/>
        </authorList>
    </citation>
    <scope>IDENTIFICATION</scope>
</reference>
<evidence type="ECO:0000256" key="10">
    <source>
        <dbReference type="SAM" id="MobiDB-lite"/>
    </source>
</evidence>
<keyword evidence="8" id="KW-0636">Prenylation</keyword>